<sequence>MQVLGDYPTESTEQIFARVYSDIARGKSVGAVVCIVRPYVNTMGKIHLKGDDLEVRLSELIAGAPGTVREALAWILISKLFRRQVPQHWLLHYRRYMNRREVRRTHQVVRQLRGRKYVSGPSGDHHDLDPLFDAINLKYFGGLMQKPQLGWSRKPSRWLLGHFDSVHNAIIISRILDQENIPSLAVEYVLYHEMLHLKHPVEHKGSRRCVHSREFHLDEKLFDGLKEAKAILKHL</sequence>
<protein>
    <submittedName>
        <fullName evidence="1">M48 family peptidase</fullName>
    </submittedName>
</protein>
<organism evidence="1 2">
    <name type="scientific">Paludibaculum fermentans</name>
    <dbReference type="NCBI Taxonomy" id="1473598"/>
    <lineage>
        <taxon>Bacteria</taxon>
        <taxon>Pseudomonadati</taxon>
        <taxon>Acidobacteriota</taxon>
        <taxon>Terriglobia</taxon>
        <taxon>Bryobacterales</taxon>
        <taxon>Bryobacteraceae</taxon>
        <taxon>Paludibaculum</taxon>
    </lineage>
</organism>
<accession>A0A7S7SPY5</accession>
<reference evidence="1 2" key="1">
    <citation type="submission" date="2020-10" db="EMBL/GenBank/DDBJ databases">
        <title>Complete genome sequence of Paludibaculum fermentans P105T, a facultatively anaerobic acidobacterium capable of dissimilatory Fe(III) reduction.</title>
        <authorList>
            <person name="Dedysh S.N."/>
            <person name="Beletsky A.V."/>
            <person name="Kulichevskaya I.S."/>
            <person name="Mardanov A.V."/>
            <person name="Ravin N.V."/>
        </authorList>
    </citation>
    <scope>NUCLEOTIDE SEQUENCE [LARGE SCALE GENOMIC DNA]</scope>
    <source>
        <strain evidence="1 2">P105</strain>
    </source>
</reference>
<dbReference type="AlphaFoldDB" id="A0A7S7SPY5"/>
<evidence type="ECO:0000313" key="2">
    <source>
        <dbReference type="Proteomes" id="UP000593892"/>
    </source>
</evidence>
<keyword evidence="2" id="KW-1185">Reference proteome</keyword>
<dbReference type="KEGG" id="pfer:IRI77_17460"/>
<gene>
    <name evidence="1" type="ORF">IRI77_17460</name>
</gene>
<dbReference type="RefSeq" id="WP_194453314.1">
    <property type="nucleotide sequence ID" value="NZ_CP063849.1"/>
</dbReference>
<name>A0A7S7SPY5_PALFE</name>
<dbReference type="Proteomes" id="UP000593892">
    <property type="component" value="Chromosome"/>
</dbReference>
<evidence type="ECO:0000313" key="1">
    <source>
        <dbReference type="EMBL" id="QOY91660.1"/>
    </source>
</evidence>
<dbReference type="EMBL" id="CP063849">
    <property type="protein sequence ID" value="QOY91660.1"/>
    <property type="molecule type" value="Genomic_DNA"/>
</dbReference>
<proteinExistence type="predicted"/>